<name>A0ABW2BMJ2_9HYPH</name>
<keyword evidence="3" id="KW-1185">Reference proteome</keyword>
<evidence type="ECO:0000313" key="3">
    <source>
        <dbReference type="Proteomes" id="UP001596292"/>
    </source>
</evidence>
<evidence type="ECO:0000259" key="1">
    <source>
        <dbReference type="SMART" id="SM00974"/>
    </source>
</evidence>
<protein>
    <submittedName>
        <fullName evidence="2">GIY-YIG nuclease family protein</fullName>
    </submittedName>
</protein>
<dbReference type="EMBL" id="JBHSWN010000001">
    <property type="protein sequence ID" value="MFC6790616.1"/>
    <property type="molecule type" value="Genomic_DNA"/>
</dbReference>
<evidence type="ECO:0000313" key="2">
    <source>
        <dbReference type="EMBL" id="MFC6790616.1"/>
    </source>
</evidence>
<dbReference type="InterPro" id="IPR018306">
    <property type="entry name" value="Phage_T5_Orf172_DNA-bd"/>
</dbReference>
<dbReference type="RefSeq" id="WP_378970607.1">
    <property type="nucleotide sequence ID" value="NZ_JBHSWN010000001.1"/>
</dbReference>
<sequence>MADFIYIAEARNGLVKIGCSLNPRGRVRQMELFSPVLIRLVSMWLMAPKEELLLHARFDSLRSHREWFRVEGPLVGFLDSVWGKGVDRIPEWSELTFRADDGPRSRLSQFRSVSAKARWADPEWRTRTLARMREGARASMIEGAA</sequence>
<gene>
    <name evidence="2" type="ORF">ACFQE0_13965</name>
</gene>
<feature type="domain" description="Bacteriophage T5 Orf172 DNA-binding" evidence="1">
    <location>
        <begin position="9"/>
        <end position="81"/>
    </location>
</feature>
<dbReference type="Proteomes" id="UP001596292">
    <property type="component" value="Unassembled WGS sequence"/>
</dbReference>
<proteinExistence type="predicted"/>
<organism evidence="2 3">
    <name type="scientific">Methylobacterium komagatae</name>
    <dbReference type="NCBI Taxonomy" id="374425"/>
    <lineage>
        <taxon>Bacteria</taxon>
        <taxon>Pseudomonadati</taxon>
        <taxon>Pseudomonadota</taxon>
        <taxon>Alphaproteobacteria</taxon>
        <taxon>Hyphomicrobiales</taxon>
        <taxon>Methylobacteriaceae</taxon>
        <taxon>Methylobacterium</taxon>
    </lineage>
</organism>
<comment type="caution">
    <text evidence="2">The sequence shown here is derived from an EMBL/GenBank/DDBJ whole genome shotgun (WGS) entry which is preliminary data.</text>
</comment>
<accession>A0ABW2BMJ2</accession>
<reference evidence="3" key="1">
    <citation type="journal article" date="2019" name="Int. J. Syst. Evol. Microbiol.">
        <title>The Global Catalogue of Microorganisms (GCM) 10K type strain sequencing project: providing services to taxonomists for standard genome sequencing and annotation.</title>
        <authorList>
            <consortium name="The Broad Institute Genomics Platform"/>
            <consortium name="The Broad Institute Genome Sequencing Center for Infectious Disease"/>
            <person name="Wu L."/>
            <person name="Ma J."/>
        </authorList>
    </citation>
    <scope>NUCLEOTIDE SEQUENCE [LARGE SCALE GENOMIC DNA]</scope>
    <source>
        <strain evidence="3">CCUG 48316</strain>
    </source>
</reference>
<dbReference type="Pfam" id="PF10544">
    <property type="entry name" value="T5orf172"/>
    <property type="match status" value="1"/>
</dbReference>
<dbReference type="SMART" id="SM00974">
    <property type="entry name" value="T5orf172"/>
    <property type="match status" value="1"/>
</dbReference>